<dbReference type="EMBL" id="JXTB01000465">
    <property type="protein sequence ID" value="PON39445.1"/>
    <property type="molecule type" value="Genomic_DNA"/>
</dbReference>
<dbReference type="SUPFAM" id="SSF56784">
    <property type="entry name" value="HAD-like"/>
    <property type="match status" value="1"/>
</dbReference>
<feature type="region of interest" description="Disordered" evidence="2">
    <location>
        <begin position="64"/>
        <end position="89"/>
    </location>
</feature>
<comment type="similarity">
    <text evidence="1">Belongs to the TIM50 family.</text>
</comment>
<keyword evidence="1" id="KW-0811">Translocation</keyword>
<comment type="subcellular location">
    <subcellularLocation>
        <location evidence="1">Mitochondrion inner membrane</location>
        <topology evidence="1">Single-pass membrane protein</topology>
    </subcellularLocation>
</comment>
<dbReference type="Pfam" id="PF03031">
    <property type="entry name" value="NIF"/>
    <property type="match status" value="1"/>
</dbReference>
<evidence type="ECO:0000313" key="4">
    <source>
        <dbReference type="EMBL" id="PON39445.1"/>
    </source>
</evidence>
<reference evidence="5" key="1">
    <citation type="submission" date="2016-06" db="EMBL/GenBank/DDBJ databases">
        <title>Parallel loss of symbiosis genes in relatives of nitrogen-fixing non-legume Parasponia.</title>
        <authorList>
            <person name="Van Velzen R."/>
            <person name="Holmer R."/>
            <person name="Bu F."/>
            <person name="Rutten L."/>
            <person name="Van Zeijl A."/>
            <person name="Liu W."/>
            <person name="Santuari L."/>
            <person name="Cao Q."/>
            <person name="Sharma T."/>
            <person name="Shen D."/>
            <person name="Roswanjaya Y."/>
            <person name="Wardhani T."/>
            <person name="Kalhor M.S."/>
            <person name="Jansen J."/>
            <person name="Van den Hoogen J."/>
            <person name="Gungor B."/>
            <person name="Hartog M."/>
            <person name="Hontelez J."/>
            <person name="Verver J."/>
            <person name="Yang W.-C."/>
            <person name="Schijlen E."/>
            <person name="Repin R."/>
            <person name="Schilthuizen M."/>
            <person name="Schranz E."/>
            <person name="Heidstra R."/>
            <person name="Miyata K."/>
            <person name="Fedorova E."/>
            <person name="Kohlen W."/>
            <person name="Bisseling T."/>
            <person name="Smit S."/>
            <person name="Geurts R."/>
        </authorList>
    </citation>
    <scope>NUCLEOTIDE SEQUENCE [LARGE SCALE GENOMIC DNA]</scope>
    <source>
        <strain evidence="5">cv. WU1-14</strain>
    </source>
</reference>
<keyword evidence="1" id="KW-0813">Transport</keyword>
<dbReference type="FunFam" id="3.40.50.1000:FF:000257">
    <property type="entry name" value="Haloacid dehalogenase-like hydrolase (HAD) superfamily protein"/>
    <property type="match status" value="1"/>
</dbReference>
<dbReference type="InterPro" id="IPR004274">
    <property type="entry name" value="FCP1_dom"/>
</dbReference>
<dbReference type="STRING" id="3476.A0A2P5ASC6"/>
<sequence>MIKGALTFVHINPVKGNSRKQPMDNKGFLQNTTSSLPMSKGQVKVVLDRNSMLQPSVVRSLEMEMDKAKSPEQLTLGRKKKTRQRNREKKPIVLQNATLVQERSDVDCLTTDNHMSAIFSSLSLYNEGNIKAAVNSSGVLSTINEASAVIFRTSFPRLPLSRSRKKLLVLDINGLLADIVSPPPKEHKADTKISRRAIFSRPSCRDFLRFCFERFEVGIWSSRSEKIASRVIDYLMGDMKRNLQFCWDLSRCTATGFRTLENRHKTLVFKELRRLWEKHDPSLPWEKGEYNETNTLLLDDSPYKALLNPAYTAVFPHSYNFQDGNDSSLGAGGDLRVYLEELSAAEDVQKFVERNPFGQGPITESNESWDFYLKVLSAMYSFPSTI</sequence>
<dbReference type="Proteomes" id="UP000237105">
    <property type="component" value="Unassembled WGS sequence"/>
</dbReference>
<dbReference type="Gene3D" id="3.40.50.1000">
    <property type="entry name" value="HAD superfamily/HAD-like"/>
    <property type="match status" value="1"/>
</dbReference>
<protein>
    <recommendedName>
        <fullName evidence="1">Mitochondrial import inner membrane translocase subunit TIM50</fullName>
    </recommendedName>
</protein>
<dbReference type="GO" id="GO:0005744">
    <property type="term" value="C:TIM23 mitochondrial import inner membrane translocase complex"/>
    <property type="evidence" value="ECO:0007669"/>
    <property type="project" value="UniProtKB-UniRule"/>
</dbReference>
<keyword evidence="1" id="KW-0809">Transit peptide</keyword>
<dbReference type="OrthoDB" id="1711508at2759"/>
<comment type="caution">
    <text evidence="4">The sequence shown here is derived from an EMBL/GenBank/DDBJ whole genome shotgun (WGS) entry which is preliminary data.</text>
</comment>
<evidence type="ECO:0000256" key="2">
    <source>
        <dbReference type="SAM" id="MobiDB-lite"/>
    </source>
</evidence>
<accession>A0A2P5ASC6</accession>
<comment type="function">
    <text evidence="1">Essential component of the TIM23 complex, a complex that mediates the translocation of transit peptide-containing proteins across the mitochondrial inner membrane.</text>
</comment>
<evidence type="ECO:0000259" key="3">
    <source>
        <dbReference type="PROSITE" id="PS50969"/>
    </source>
</evidence>
<dbReference type="PROSITE" id="PS50969">
    <property type="entry name" value="FCP1"/>
    <property type="match status" value="1"/>
</dbReference>
<keyword evidence="5" id="KW-1185">Reference proteome</keyword>
<keyword evidence="1" id="KW-0653">Protein transport</keyword>
<dbReference type="SMART" id="SM00577">
    <property type="entry name" value="CPDc"/>
    <property type="match status" value="1"/>
</dbReference>
<name>A0A2P5ASC6_PARAD</name>
<feature type="domain" description="FCP1 homology" evidence="3">
    <location>
        <begin position="161"/>
        <end position="342"/>
    </location>
</feature>
<feature type="compositionally biased region" description="Basic residues" evidence="2">
    <location>
        <begin position="77"/>
        <end position="88"/>
    </location>
</feature>
<proteinExistence type="inferred from homology"/>
<evidence type="ECO:0000256" key="1">
    <source>
        <dbReference type="RuleBase" id="RU365079"/>
    </source>
</evidence>
<evidence type="ECO:0000313" key="5">
    <source>
        <dbReference type="Proteomes" id="UP000237105"/>
    </source>
</evidence>
<dbReference type="PANTHER" id="PTHR12210">
    <property type="entry name" value="DULLARD PROTEIN PHOSPHATASE"/>
    <property type="match status" value="1"/>
</dbReference>
<organism evidence="4 5">
    <name type="scientific">Parasponia andersonii</name>
    <name type="common">Sponia andersonii</name>
    <dbReference type="NCBI Taxonomy" id="3476"/>
    <lineage>
        <taxon>Eukaryota</taxon>
        <taxon>Viridiplantae</taxon>
        <taxon>Streptophyta</taxon>
        <taxon>Embryophyta</taxon>
        <taxon>Tracheophyta</taxon>
        <taxon>Spermatophyta</taxon>
        <taxon>Magnoliopsida</taxon>
        <taxon>eudicotyledons</taxon>
        <taxon>Gunneridae</taxon>
        <taxon>Pentapetalae</taxon>
        <taxon>rosids</taxon>
        <taxon>fabids</taxon>
        <taxon>Rosales</taxon>
        <taxon>Cannabaceae</taxon>
        <taxon>Parasponia</taxon>
    </lineage>
</organism>
<dbReference type="InterPro" id="IPR023214">
    <property type="entry name" value="HAD_sf"/>
</dbReference>
<dbReference type="InterPro" id="IPR050365">
    <property type="entry name" value="TIM50"/>
</dbReference>
<comment type="subunit">
    <text evidence="1">Component of the TIM23 complex.</text>
</comment>
<dbReference type="InterPro" id="IPR036412">
    <property type="entry name" value="HAD-like_sf"/>
</dbReference>
<gene>
    <name evidence="4" type="ORF">PanWU01x14_304780</name>
</gene>
<keyword evidence="1" id="KW-0496">Mitochondrion</keyword>
<dbReference type="GO" id="GO:0015031">
    <property type="term" value="P:protein transport"/>
    <property type="evidence" value="ECO:0007669"/>
    <property type="project" value="UniProtKB-KW"/>
</dbReference>
<dbReference type="AlphaFoldDB" id="A0A2P5ASC6"/>